<dbReference type="PANTHER" id="PTHR37301:SF1">
    <property type="entry name" value="DNA-BINDING PROTEIN"/>
    <property type="match status" value="1"/>
</dbReference>
<dbReference type="GO" id="GO:0003677">
    <property type="term" value="F:DNA binding"/>
    <property type="evidence" value="ECO:0007669"/>
    <property type="project" value="InterPro"/>
</dbReference>
<protein>
    <submittedName>
        <fullName evidence="3">Helix-turn-helix transcriptional regulator</fullName>
    </submittedName>
</protein>
<dbReference type="InterPro" id="IPR001387">
    <property type="entry name" value="Cro/C1-type_HTH"/>
</dbReference>
<dbReference type="SMART" id="SM00530">
    <property type="entry name" value="HTH_XRE"/>
    <property type="match status" value="1"/>
</dbReference>
<dbReference type="PANTHER" id="PTHR37301">
    <property type="entry name" value="DNA-BINDING PROTEIN-RELATED"/>
    <property type="match status" value="1"/>
</dbReference>
<evidence type="ECO:0000313" key="4">
    <source>
        <dbReference type="EMBL" id="UON92011.1"/>
    </source>
</evidence>
<dbReference type="EMBL" id="JAJFZT010000003">
    <property type="protein sequence ID" value="MCC3272115.1"/>
    <property type="molecule type" value="Genomic_DNA"/>
</dbReference>
<feature type="region of interest" description="Disordered" evidence="1">
    <location>
        <begin position="65"/>
        <end position="104"/>
    </location>
</feature>
<name>A0A9X1M7C4_9MICC</name>
<reference evidence="3" key="1">
    <citation type="submission" date="2021-10" db="EMBL/GenBank/DDBJ databases">
        <title>Novel species in genus Arthrobacter.</title>
        <authorList>
            <person name="Liu Y."/>
        </authorList>
    </citation>
    <scope>NUCLEOTIDE SEQUENCE</scope>
    <source>
        <strain evidence="3">Zg-Y462</strain>
        <strain evidence="5">zg-Y462</strain>
    </source>
</reference>
<dbReference type="Proteomes" id="UP001155145">
    <property type="component" value="Unassembled WGS sequence"/>
</dbReference>
<evidence type="ECO:0000313" key="5">
    <source>
        <dbReference type="Proteomes" id="UP000829758"/>
    </source>
</evidence>
<sequence length="104" mass="10833">MPIIVDIDVMLAKRKMPVGMLAERIGITPANLAVLKNGRAKAVRFTTLAALCEVLECQPGDLLRWEPDPNGSHQPAADGAPEGVAPGSAALGPVPEAGGEAKRR</sequence>
<dbReference type="SUPFAM" id="SSF47413">
    <property type="entry name" value="lambda repressor-like DNA-binding domains"/>
    <property type="match status" value="1"/>
</dbReference>
<dbReference type="Gene3D" id="1.10.260.40">
    <property type="entry name" value="lambda repressor-like DNA-binding domains"/>
    <property type="match status" value="1"/>
</dbReference>
<keyword evidence="5" id="KW-1185">Reference proteome</keyword>
<dbReference type="PROSITE" id="PS50943">
    <property type="entry name" value="HTH_CROC1"/>
    <property type="match status" value="1"/>
</dbReference>
<dbReference type="InterPro" id="IPR010982">
    <property type="entry name" value="Lambda_DNA-bd_dom_sf"/>
</dbReference>
<dbReference type="CDD" id="cd00093">
    <property type="entry name" value="HTH_XRE"/>
    <property type="match status" value="1"/>
</dbReference>
<evidence type="ECO:0000313" key="6">
    <source>
        <dbReference type="Proteomes" id="UP001155145"/>
    </source>
</evidence>
<organism evidence="3 6">
    <name type="scientific">Arthrobacter zhangbolii</name>
    <dbReference type="NCBI Taxonomy" id="2886936"/>
    <lineage>
        <taxon>Bacteria</taxon>
        <taxon>Bacillati</taxon>
        <taxon>Actinomycetota</taxon>
        <taxon>Actinomycetes</taxon>
        <taxon>Micrococcales</taxon>
        <taxon>Micrococcaceae</taxon>
        <taxon>Arthrobacter</taxon>
    </lineage>
</organism>
<evidence type="ECO:0000259" key="2">
    <source>
        <dbReference type="PROSITE" id="PS50943"/>
    </source>
</evidence>
<dbReference type="AlphaFoldDB" id="A0A9X1M7C4"/>
<gene>
    <name evidence="3" type="ORF">LJ755_05145</name>
    <name evidence="4" type="ORF">MUK71_15775</name>
</gene>
<dbReference type="EMBL" id="CP094984">
    <property type="protein sequence ID" value="UON92011.1"/>
    <property type="molecule type" value="Genomic_DNA"/>
</dbReference>
<proteinExistence type="predicted"/>
<dbReference type="RefSeq" id="WP_227928206.1">
    <property type="nucleotide sequence ID" value="NZ_CP094984.1"/>
</dbReference>
<evidence type="ECO:0000313" key="3">
    <source>
        <dbReference type="EMBL" id="MCC3272115.1"/>
    </source>
</evidence>
<evidence type="ECO:0000256" key="1">
    <source>
        <dbReference type="SAM" id="MobiDB-lite"/>
    </source>
</evidence>
<dbReference type="Pfam" id="PF13443">
    <property type="entry name" value="HTH_26"/>
    <property type="match status" value="1"/>
</dbReference>
<feature type="domain" description="HTH cro/C1-type" evidence="2">
    <location>
        <begin position="21"/>
        <end position="62"/>
    </location>
</feature>
<dbReference type="Proteomes" id="UP000829758">
    <property type="component" value="Chromosome"/>
</dbReference>
<accession>A0A9X1M7C4</accession>